<name>Q1AWD7_RUBXD</name>
<dbReference type="InterPro" id="IPR029068">
    <property type="entry name" value="Glyas_Bleomycin-R_OHBP_Dase"/>
</dbReference>
<dbReference type="InterPro" id="IPR037523">
    <property type="entry name" value="VOC_core"/>
</dbReference>
<dbReference type="PANTHER" id="PTHR43279">
    <property type="entry name" value="CATECHOL-2,3-DIOXYGENASE"/>
    <property type="match status" value="1"/>
</dbReference>
<dbReference type="PhylomeDB" id="Q1AWD7"/>
<keyword evidence="4" id="KW-0560">Oxidoreductase</keyword>
<dbReference type="SUPFAM" id="SSF54593">
    <property type="entry name" value="Glyoxalase/Bleomycin resistance protein/Dihydroxybiphenyl dioxygenase"/>
    <property type="match status" value="1"/>
</dbReference>
<reference evidence="4 5" key="1">
    <citation type="submission" date="2006-06" db="EMBL/GenBank/DDBJ databases">
        <title>Complete sequence of Rubrobacter xylanophilus DSM 9941.</title>
        <authorList>
            <consortium name="US DOE Joint Genome Institute"/>
            <person name="Copeland A."/>
            <person name="Lucas S."/>
            <person name="Lapidus A."/>
            <person name="Barry K."/>
            <person name="Detter J.C."/>
            <person name="Glavina del Rio T."/>
            <person name="Hammon N."/>
            <person name="Israni S."/>
            <person name="Dalin E."/>
            <person name="Tice H."/>
            <person name="Pitluck S."/>
            <person name="Munk A.C."/>
            <person name="Brettin T."/>
            <person name="Bruce D."/>
            <person name="Han C."/>
            <person name="Tapia R."/>
            <person name="Gilna P."/>
            <person name="Schmutz J."/>
            <person name="Larimer F."/>
            <person name="Land M."/>
            <person name="Hauser L."/>
            <person name="Kyrpides N."/>
            <person name="Lykidis A."/>
            <person name="da Costa M.S."/>
            <person name="Rainey F.A."/>
            <person name="Empadinhas N."/>
            <person name="Jolivet E."/>
            <person name="Battista J.R."/>
            <person name="Richardson P."/>
        </authorList>
    </citation>
    <scope>NUCLEOTIDE SEQUENCE [LARGE SCALE GENOMIC DNA]</scope>
    <source>
        <strain evidence="5">DSM 9941 / JCM 11954 / NBRC 16129 / PRD-1</strain>
    </source>
</reference>
<sequence length="188" mass="21289">MERVESHEPRTFASRKEGGGTMETKRAPHRVDPRTRIGHVHLKVANIERSLRFYRDILGFEVTQWYGEEAVFLSAGGYHHHIGLNTWESKNAPPAPRNAAGLYHFAVLYPERRELARALRWLLDAGYPIDGASDHGVSEAIYLRDPDGNGVELYHDRPREEWPRDAEGNLAMVTRPLDVAGLLAELEG</sequence>
<protein>
    <submittedName>
        <fullName evidence="4">Glyoxalase/bleomycin resistance protein/dioxygenase</fullName>
    </submittedName>
</protein>
<dbReference type="GO" id="GO:0051213">
    <property type="term" value="F:dioxygenase activity"/>
    <property type="evidence" value="ECO:0007669"/>
    <property type="project" value="UniProtKB-KW"/>
</dbReference>
<dbReference type="PANTHER" id="PTHR43279:SF1">
    <property type="entry name" value="CATECHOL-2,3-DIOXYGENASE"/>
    <property type="match status" value="1"/>
</dbReference>
<keyword evidence="5" id="KW-1185">Reference proteome</keyword>
<dbReference type="Gene3D" id="3.10.180.10">
    <property type="entry name" value="2,3-Dihydroxybiphenyl 1,2-Dioxygenase, domain 1"/>
    <property type="match status" value="1"/>
</dbReference>
<dbReference type="KEGG" id="rxy:Rxyl_1327"/>
<gene>
    <name evidence="4" type="ordered locus">Rxyl_1327</name>
</gene>
<evidence type="ECO:0000256" key="1">
    <source>
        <dbReference type="ARBA" id="ARBA00022723"/>
    </source>
</evidence>
<dbReference type="PROSITE" id="PS00934">
    <property type="entry name" value="GLYOXALASE_I_1"/>
    <property type="match status" value="1"/>
</dbReference>
<dbReference type="AlphaFoldDB" id="Q1AWD7"/>
<dbReference type="InterPro" id="IPR004360">
    <property type="entry name" value="Glyas_Fos-R_dOase_dom"/>
</dbReference>
<evidence type="ECO:0000259" key="3">
    <source>
        <dbReference type="PROSITE" id="PS51819"/>
    </source>
</evidence>
<evidence type="ECO:0000256" key="2">
    <source>
        <dbReference type="SAM" id="MobiDB-lite"/>
    </source>
</evidence>
<dbReference type="InterPro" id="IPR018146">
    <property type="entry name" value="Glyoxalase_1_CS"/>
</dbReference>
<dbReference type="PROSITE" id="PS51819">
    <property type="entry name" value="VOC"/>
    <property type="match status" value="1"/>
</dbReference>
<dbReference type="eggNOG" id="COG2514">
    <property type="taxonomic scope" value="Bacteria"/>
</dbReference>
<dbReference type="Pfam" id="PF00903">
    <property type="entry name" value="Glyoxalase"/>
    <property type="match status" value="1"/>
</dbReference>
<feature type="domain" description="VOC" evidence="3">
    <location>
        <begin position="36"/>
        <end position="156"/>
    </location>
</feature>
<dbReference type="GO" id="GO:0046872">
    <property type="term" value="F:metal ion binding"/>
    <property type="evidence" value="ECO:0007669"/>
    <property type="project" value="UniProtKB-KW"/>
</dbReference>
<evidence type="ECO:0000313" key="4">
    <source>
        <dbReference type="EMBL" id="ABG04291.1"/>
    </source>
</evidence>
<organism evidence="4 5">
    <name type="scientific">Rubrobacter xylanophilus (strain DSM 9941 / JCM 11954 / NBRC 16129 / PRD-1)</name>
    <dbReference type="NCBI Taxonomy" id="266117"/>
    <lineage>
        <taxon>Bacteria</taxon>
        <taxon>Bacillati</taxon>
        <taxon>Actinomycetota</taxon>
        <taxon>Rubrobacteria</taxon>
        <taxon>Rubrobacterales</taxon>
        <taxon>Rubrobacteraceae</taxon>
        <taxon>Rubrobacter</taxon>
    </lineage>
</organism>
<dbReference type="HOGENOM" id="CLU_046006_19_1_11"/>
<keyword evidence="4" id="KW-0223">Dioxygenase</keyword>
<dbReference type="Proteomes" id="UP000006637">
    <property type="component" value="Chromosome"/>
</dbReference>
<evidence type="ECO:0000313" key="5">
    <source>
        <dbReference type="Proteomes" id="UP000006637"/>
    </source>
</evidence>
<dbReference type="EMBL" id="CP000386">
    <property type="protein sequence ID" value="ABG04291.1"/>
    <property type="molecule type" value="Genomic_DNA"/>
</dbReference>
<dbReference type="STRING" id="266117.Rxyl_1327"/>
<feature type="region of interest" description="Disordered" evidence="2">
    <location>
        <begin position="1"/>
        <end position="27"/>
    </location>
</feature>
<proteinExistence type="predicted"/>
<accession>Q1AWD7</accession>
<dbReference type="GO" id="GO:0004462">
    <property type="term" value="F:lactoylglutathione lyase activity"/>
    <property type="evidence" value="ECO:0007669"/>
    <property type="project" value="InterPro"/>
</dbReference>
<keyword evidence="1" id="KW-0479">Metal-binding</keyword>